<sequence>MREGWLTRPAPPREELRGLGIALIALPVAALPHAWYQPAWVTLLMALAVLLRGWVHWRGTRAPSLWVMSLLALGAGAMTLAHYGTLFGQEAGSALLLVMIALKLLEARSRRDVVIALFLGYFVIVTTYFFDQAFWIGLWSLLGALLLTAALVQLHAARPLSPQFLGRRAGGMLVHALPFMIILFIVFPRIEGPLWGEREDADDTAQTGLSDEMNPGDIAELLQDETVAARVEFHGEIPPTRAQYWRSMVMTDFDGRQWRADRGDSSIEPPAVEGDTVDYTVTLEPTRSRYLPVLEYPARLPDDAELRANHQVIRDQRITGRIQYTASADLTRPPGSDADVPTLDPETRERALALPPGAAPQARAQAGLWTATHDDPRAIIETALARFSGEPYRYTLQPPQTTGDHTDAFLFDTHAGYCEHYASAFAVLMRAAGIPARVVTGYHGGEWRERGGYLRLRNADAHAWNEVWIDGEGWRRVDPTAAIAPERIEQGLQGLSPSEGEQTPDFLRREGLSWLQQARFELQDWREFIGFRWETWVLAFTPERQQRLFERFGLDPRDWRSVLIALGVSFGTLAAGVALWLLLRGRERRDPAQRALHRLSRRLRGAGLAHQPHESVDAWVRRVAAARPQDREALEAFARHYNALRFAPLDRQGRHEQGQALKAALARIPRRRPTTDTDAETPADTRA</sequence>
<feature type="transmembrane region" description="Helical" evidence="2">
    <location>
        <begin position="64"/>
        <end position="81"/>
    </location>
</feature>
<gene>
    <name evidence="4" type="ORF">B1A74_04785</name>
</gene>
<dbReference type="Pfam" id="PF01841">
    <property type="entry name" value="Transglut_core"/>
    <property type="match status" value="1"/>
</dbReference>
<keyword evidence="2" id="KW-1133">Transmembrane helix</keyword>
<dbReference type="InterPro" id="IPR021878">
    <property type="entry name" value="TgpA_N"/>
</dbReference>
<name>A0A1V2ZZR9_9GAMM</name>
<organism evidence="4 5">
    <name type="scientific">Thioalkalivibrio halophilus</name>
    <dbReference type="NCBI Taxonomy" id="252474"/>
    <lineage>
        <taxon>Bacteria</taxon>
        <taxon>Pseudomonadati</taxon>
        <taxon>Pseudomonadota</taxon>
        <taxon>Gammaproteobacteria</taxon>
        <taxon>Chromatiales</taxon>
        <taxon>Ectothiorhodospiraceae</taxon>
        <taxon>Thioalkalivibrio</taxon>
    </lineage>
</organism>
<dbReference type="InterPro" id="IPR025403">
    <property type="entry name" value="TgpA-like_C"/>
</dbReference>
<dbReference type="PANTHER" id="PTHR42736">
    <property type="entry name" value="PROTEIN-GLUTAMINE GAMMA-GLUTAMYLTRANSFERASE"/>
    <property type="match status" value="1"/>
</dbReference>
<evidence type="ECO:0000313" key="5">
    <source>
        <dbReference type="Proteomes" id="UP000189177"/>
    </source>
</evidence>
<dbReference type="SUPFAM" id="SSF54001">
    <property type="entry name" value="Cysteine proteinases"/>
    <property type="match status" value="1"/>
</dbReference>
<dbReference type="SMART" id="SM00460">
    <property type="entry name" value="TGc"/>
    <property type="match status" value="1"/>
</dbReference>
<dbReference type="PANTHER" id="PTHR42736:SF1">
    <property type="entry name" value="PROTEIN-GLUTAMINE GAMMA-GLUTAMYLTRANSFERASE"/>
    <property type="match status" value="1"/>
</dbReference>
<dbReference type="Pfam" id="PF13559">
    <property type="entry name" value="DUF4129"/>
    <property type="match status" value="1"/>
</dbReference>
<comment type="caution">
    <text evidence="4">The sequence shown here is derived from an EMBL/GenBank/DDBJ whole genome shotgun (WGS) entry which is preliminary data.</text>
</comment>
<feature type="transmembrane region" description="Helical" evidence="2">
    <location>
        <begin position="112"/>
        <end position="130"/>
    </location>
</feature>
<feature type="transmembrane region" description="Helical" evidence="2">
    <location>
        <begin position="169"/>
        <end position="187"/>
    </location>
</feature>
<dbReference type="Proteomes" id="UP000189177">
    <property type="component" value="Unassembled WGS sequence"/>
</dbReference>
<evidence type="ECO:0000259" key="3">
    <source>
        <dbReference type="SMART" id="SM00460"/>
    </source>
</evidence>
<feature type="region of interest" description="Disordered" evidence="1">
    <location>
        <begin position="657"/>
        <end position="687"/>
    </location>
</feature>
<reference evidence="4 5" key="1">
    <citation type="submission" date="2017-02" db="EMBL/GenBank/DDBJ databases">
        <title>Genomic diversity within the haloalkaliphilic genus Thioalkalivibrio.</title>
        <authorList>
            <person name="Ahn A.-C."/>
            <person name="Meier-Kolthoff J."/>
            <person name="Overmars L."/>
            <person name="Richter M."/>
            <person name="Woyke T."/>
            <person name="Sorokin D.Y."/>
            <person name="Muyzer G."/>
        </authorList>
    </citation>
    <scope>NUCLEOTIDE SEQUENCE [LARGE SCALE GENOMIC DNA]</scope>
    <source>
        <strain evidence="4 5">HL17</strain>
    </source>
</reference>
<dbReference type="Pfam" id="PF11992">
    <property type="entry name" value="TgpA_N"/>
    <property type="match status" value="1"/>
</dbReference>
<dbReference type="RefSeq" id="WP_077243927.1">
    <property type="nucleotide sequence ID" value="NZ_MUZR01000013.1"/>
</dbReference>
<dbReference type="Gene3D" id="3.10.620.30">
    <property type="match status" value="1"/>
</dbReference>
<dbReference type="InterPro" id="IPR052901">
    <property type="entry name" value="Bact_TGase-like"/>
</dbReference>
<feature type="transmembrane region" description="Helical" evidence="2">
    <location>
        <begin position="562"/>
        <end position="583"/>
    </location>
</feature>
<keyword evidence="2" id="KW-0472">Membrane</keyword>
<dbReference type="STRING" id="252474.B1A74_04785"/>
<evidence type="ECO:0000313" key="4">
    <source>
        <dbReference type="EMBL" id="OOC10600.1"/>
    </source>
</evidence>
<dbReference type="InterPro" id="IPR002931">
    <property type="entry name" value="Transglutaminase-like"/>
</dbReference>
<dbReference type="OrthoDB" id="9804872at2"/>
<feature type="transmembrane region" description="Helical" evidence="2">
    <location>
        <begin position="87"/>
        <end position="105"/>
    </location>
</feature>
<evidence type="ECO:0000256" key="2">
    <source>
        <dbReference type="SAM" id="Phobius"/>
    </source>
</evidence>
<keyword evidence="2" id="KW-0812">Transmembrane</keyword>
<evidence type="ECO:0000256" key="1">
    <source>
        <dbReference type="SAM" id="MobiDB-lite"/>
    </source>
</evidence>
<protein>
    <submittedName>
        <fullName evidence="4">Transglutaminase</fullName>
    </submittedName>
</protein>
<proteinExistence type="predicted"/>
<feature type="transmembrane region" description="Helical" evidence="2">
    <location>
        <begin position="136"/>
        <end position="157"/>
    </location>
</feature>
<keyword evidence="5" id="KW-1185">Reference proteome</keyword>
<dbReference type="AlphaFoldDB" id="A0A1V2ZZR9"/>
<feature type="transmembrane region" description="Helical" evidence="2">
    <location>
        <begin position="40"/>
        <end position="57"/>
    </location>
</feature>
<feature type="domain" description="Transglutaminase-like" evidence="3">
    <location>
        <begin position="410"/>
        <end position="481"/>
    </location>
</feature>
<dbReference type="EMBL" id="MUZR01000013">
    <property type="protein sequence ID" value="OOC10600.1"/>
    <property type="molecule type" value="Genomic_DNA"/>
</dbReference>
<dbReference type="InterPro" id="IPR038765">
    <property type="entry name" value="Papain-like_cys_pep_sf"/>
</dbReference>
<accession>A0A1V2ZZR9</accession>